<dbReference type="InterPro" id="IPR000835">
    <property type="entry name" value="HTH_MarR-typ"/>
</dbReference>
<evidence type="ECO:0000259" key="1">
    <source>
        <dbReference type="Pfam" id="PF01047"/>
    </source>
</evidence>
<dbReference type="GO" id="GO:0003700">
    <property type="term" value="F:DNA-binding transcription factor activity"/>
    <property type="evidence" value="ECO:0007669"/>
    <property type="project" value="InterPro"/>
</dbReference>
<sequence length="225" mass="25173">MKTYISPIGFDTTHLLSLLVRFGIESNDSIILIRPIDDDDRSFRAIEEIQELTRKIGDGITIDILKVDHRDFMSMVFVFIRSLSESAGKPGNNDKLYVNLSGGPREILIALTTASITVSDKIDLVTSFSDIGRDLQIISLPYIANSPDEKEYYLLHDIKKNGPTSFADIASRLQISESTISRQCSRLSGLQWITVESRGKNKFASISPSGEIMIMRYNPPKDNVV</sequence>
<dbReference type="Pfam" id="PF01047">
    <property type="entry name" value="MarR"/>
    <property type="match status" value="1"/>
</dbReference>
<dbReference type="GO" id="GO:0003677">
    <property type="term" value="F:DNA binding"/>
    <property type="evidence" value="ECO:0007669"/>
    <property type="project" value="UniProtKB-KW"/>
</dbReference>
<evidence type="ECO:0000259" key="2">
    <source>
        <dbReference type="Pfam" id="PF22662"/>
    </source>
</evidence>
<protein>
    <submittedName>
        <fullName evidence="3">CRISPR locus-related DNA-binding protein</fullName>
    </submittedName>
</protein>
<gene>
    <name evidence="3" type="ORF">KSK55_12835</name>
</gene>
<dbReference type="OrthoDB" id="116640at2157"/>
<dbReference type="InterPro" id="IPR010163">
    <property type="entry name" value="Csa3"/>
</dbReference>
<dbReference type="AlphaFoldDB" id="A0A8F5ZF74"/>
<feature type="domain" description="Csa3 N-terminal" evidence="2">
    <location>
        <begin position="2"/>
        <end position="123"/>
    </location>
</feature>
<reference evidence="3 4" key="1">
    <citation type="submission" date="2021-06" db="EMBL/GenBank/DDBJ databases">
        <title>Complete genome sequence of the secondary alcohol utilizing methanogen Methanospirillum hungatei strain GP1.</title>
        <authorList>
            <person name="Day L.A."/>
            <person name="Costa K.C."/>
        </authorList>
    </citation>
    <scope>NUCLEOTIDE SEQUENCE [LARGE SCALE GENOMIC DNA]</scope>
    <source>
        <strain evidence="3 4">GP1</strain>
    </source>
</reference>
<dbReference type="EMBL" id="CP077107">
    <property type="protein sequence ID" value="QXO94209.1"/>
    <property type="molecule type" value="Genomic_DNA"/>
</dbReference>
<dbReference type="Pfam" id="PF22662">
    <property type="entry name" value="Csa3_N"/>
    <property type="match status" value="1"/>
</dbReference>
<organism evidence="3 4">
    <name type="scientific">Methanospirillum hungatei</name>
    <dbReference type="NCBI Taxonomy" id="2203"/>
    <lineage>
        <taxon>Archaea</taxon>
        <taxon>Methanobacteriati</taxon>
        <taxon>Methanobacteriota</taxon>
        <taxon>Stenosarchaea group</taxon>
        <taxon>Methanomicrobia</taxon>
        <taxon>Methanomicrobiales</taxon>
        <taxon>Methanospirillaceae</taxon>
        <taxon>Methanospirillum</taxon>
    </lineage>
</organism>
<dbReference type="Proteomes" id="UP000694228">
    <property type="component" value="Chromosome"/>
</dbReference>
<dbReference type="InterPro" id="IPR054588">
    <property type="entry name" value="Csa3_N"/>
</dbReference>
<evidence type="ECO:0000313" key="3">
    <source>
        <dbReference type="EMBL" id="QXO94209.1"/>
    </source>
</evidence>
<accession>A0A8F5ZF74</accession>
<evidence type="ECO:0000313" key="4">
    <source>
        <dbReference type="Proteomes" id="UP000694228"/>
    </source>
</evidence>
<keyword evidence="3" id="KW-0238">DNA-binding</keyword>
<dbReference type="NCBIfam" id="TIGR01884">
    <property type="entry name" value="cas_HTH"/>
    <property type="match status" value="1"/>
</dbReference>
<proteinExistence type="predicted"/>
<name>A0A8F5ZF74_METHU</name>
<feature type="domain" description="HTH marR-type" evidence="1">
    <location>
        <begin position="151"/>
        <end position="197"/>
    </location>
</feature>